<dbReference type="OrthoDB" id="9389418at2759"/>
<evidence type="ECO:0000313" key="7">
    <source>
        <dbReference type="Ensembl" id="ENSLLEP00000005855.1"/>
    </source>
</evidence>
<dbReference type="AlphaFoldDB" id="A0A8C5M244"/>
<evidence type="ECO:0000256" key="5">
    <source>
        <dbReference type="ARBA" id="ARBA00023136"/>
    </source>
</evidence>
<evidence type="ECO:0000256" key="3">
    <source>
        <dbReference type="ARBA" id="ARBA00022692"/>
    </source>
</evidence>
<dbReference type="Proteomes" id="UP000694569">
    <property type="component" value="Unplaced"/>
</dbReference>
<organism evidence="7 8">
    <name type="scientific">Leptobrachium leishanense</name>
    <name type="common">Leishan spiny toad</name>
    <dbReference type="NCBI Taxonomy" id="445787"/>
    <lineage>
        <taxon>Eukaryota</taxon>
        <taxon>Metazoa</taxon>
        <taxon>Chordata</taxon>
        <taxon>Craniata</taxon>
        <taxon>Vertebrata</taxon>
        <taxon>Euteleostomi</taxon>
        <taxon>Amphibia</taxon>
        <taxon>Batrachia</taxon>
        <taxon>Anura</taxon>
        <taxon>Pelobatoidea</taxon>
        <taxon>Megophryidae</taxon>
        <taxon>Leptobrachium</taxon>
    </lineage>
</organism>
<proteinExistence type="inferred from homology"/>
<dbReference type="Ensembl" id="ENSLLET00000006103.1">
    <property type="protein sequence ID" value="ENSLLEP00000005855.1"/>
    <property type="gene ID" value="ENSLLEG00000003698.1"/>
</dbReference>
<gene>
    <name evidence="7" type="primary">TMEM54</name>
</gene>
<evidence type="ECO:0000313" key="8">
    <source>
        <dbReference type="Proteomes" id="UP000694569"/>
    </source>
</evidence>
<dbReference type="GO" id="GO:0016020">
    <property type="term" value="C:membrane"/>
    <property type="evidence" value="ECO:0007669"/>
    <property type="project" value="UniProtKB-SubCell"/>
</dbReference>
<dbReference type="Pfam" id="PF12304">
    <property type="entry name" value="BCLP"/>
    <property type="match status" value="1"/>
</dbReference>
<comment type="similarity">
    <text evidence="2">Belongs to the TMEM54 family.</text>
</comment>
<protein>
    <submittedName>
        <fullName evidence="7">Transmembrane protein 54</fullName>
    </submittedName>
</protein>
<feature type="transmembrane region" description="Helical" evidence="6">
    <location>
        <begin position="96"/>
        <end position="123"/>
    </location>
</feature>
<evidence type="ECO:0000256" key="6">
    <source>
        <dbReference type="SAM" id="Phobius"/>
    </source>
</evidence>
<dbReference type="InterPro" id="IPR020977">
    <property type="entry name" value="Beta-casein-like"/>
</dbReference>
<dbReference type="PANTHER" id="PTHR31258:SF2">
    <property type="entry name" value="TRANSMEMBRANE PROTEIN 54"/>
    <property type="match status" value="1"/>
</dbReference>
<name>A0A8C5M244_9ANUR</name>
<feature type="transmembrane region" description="Helical" evidence="6">
    <location>
        <begin position="21"/>
        <end position="43"/>
    </location>
</feature>
<sequence>LRRICRRRLDSPPFGKILMKLGLALIVVGHLNFIFGAIVHGLVLRHVSELKDTVSVHYSMANITAVASAILKCSACLSVANVYIESVFFPPQRWALLTLGIINAMLSAACTVGTAVSIIITLANQGRTLLSSCTYTNLELIQISHECPFDPTRIYKVTDLHWSDFVDQGCPNSGPLDVPELQLPEISDCIRWVENLGGCSSGTSGWSEFGHSCCRWVFAITFIP</sequence>
<evidence type="ECO:0000256" key="4">
    <source>
        <dbReference type="ARBA" id="ARBA00022989"/>
    </source>
</evidence>
<keyword evidence="4 6" id="KW-1133">Transmembrane helix</keyword>
<reference evidence="7" key="1">
    <citation type="submission" date="2025-08" db="UniProtKB">
        <authorList>
            <consortium name="Ensembl"/>
        </authorList>
    </citation>
    <scope>IDENTIFICATION</scope>
</reference>
<feature type="transmembrane region" description="Helical" evidence="6">
    <location>
        <begin position="63"/>
        <end position="84"/>
    </location>
</feature>
<keyword evidence="8" id="KW-1185">Reference proteome</keyword>
<evidence type="ECO:0000256" key="2">
    <source>
        <dbReference type="ARBA" id="ARBA00011030"/>
    </source>
</evidence>
<keyword evidence="5 6" id="KW-0472">Membrane</keyword>
<keyword evidence="3 6" id="KW-0812">Transmembrane</keyword>
<accession>A0A8C5M244</accession>
<reference evidence="7" key="2">
    <citation type="submission" date="2025-09" db="UniProtKB">
        <authorList>
            <consortium name="Ensembl"/>
        </authorList>
    </citation>
    <scope>IDENTIFICATION</scope>
</reference>
<dbReference type="PANTHER" id="PTHR31258">
    <property type="entry name" value="KERATINOCYTE-ASSOCIATED PROTEIN 3"/>
    <property type="match status" value="1"/>
</dbReference>
<evidence type="ECO:0000256" key="1">
    <source>
        <dbReference type="ARBA" id="ARBA00004141"/>
    </source>
</evidence>
<dbReference type="GeneTree" id="ENSGT00390000004700"/>
<comment type="subcellular location">
    <subcellularLocation>
        <location evidence="1">Membrane</location>
        <topology evidence="1">Multi-pass membrane protein</topology>
    </subcellularLocation>
</comment>